<dbReference type="InterPro" id="IPR000719">
    <property type="entry name" value="Prot_kinase_dom"/>
</dbReference>
<keyword evidence="5 6" id="KW-0067">ATP-binding</keyword>
<reference evidence="10" key="1">
    <citation type="submission" date="2021-03" db="EMBL/GenBank/DDBJ databases">
        <authorList>
            <person name="Bekaert M."/>
        </authorList>
    </citation>
    <scope>NUCLEOTIDE SEQUENCE</scope>
</reference>
<protein>
    <submittedName>
        <fullName evidence="10">PRKG1</fullName>
        <ecNumber evidence="10">2.7.11.12</ecNumber>
    </submittedName>
</protein>
<evidence type="ECO:0000259" key="9">
    <source>
        <dbReference type="PROSITE" id="PS50011"/>
    </source>
</evidence>
<dbReference type="PANTHER" id="PTHR24353:SF147">
    <property type="entry name" value="CGMP-DEPENDENT SERINE_THREONIN PROTEIN KINASE-RELATED"/>
    <property type="match status" value="1"/>
</dbReference>
<dbReference type="PROSITE" id="PS00107">
    <property type="entry name" value="PROTEIN_KINASE_ATP"/>
    <property type="match status" value="1"/>
</dbReference>
<feature type="region of interest" description="Disordered" evidence="8">
    <location>
        <begin position="1"/>
        <end position="32"/>
    </location>
</feature>
<dbReference type="CDD" id="cd05572">
    <property type="entry name" value="STKc_cGK"/>
    <property type="match status" value="1"/>
</dbReference>
<evidence type="ECO:0000256" key="7">
    <source>
        <dbReference type="RuleBase" id="RU000304"/>
    </source>
</evidence>
<dbReference type="Pfam" id="PF00069">
    <property type="entry name" value="Pkinase"/>
    <property type="match status" value="1"/>
</dbReference>
<dbReference type="OrthoDB" id="63267at2759"/>
<dbReference type="Gene3D" id="1.20.5.170">
    <property type="match status" value="1"/>
</dbReference>
<evidence type="ECO:0000313" key="10">
    <source>
        <dbReference type="EMBL" id="CAG2186889.1"/>
    </source>
</evidence>
<evidence type="ECO:0000256" key="5">
    <source>
        <dbReference type="ARBA" id="ARBA00022840"/>
    </source>
</evidence>
<dbReference type="PANTHER" id="PTHR24353">
    <property type="entry name" value="CYCLIC NUCLEOTIDE-DEPENDENT PROTEIN KINASE"/>
    <property type="match status" value="1"/>
</dbReference>
<dbReference type="SUPFAM" id="SSF56112">
    <property type="entry name" value="Protein kinase-like (PK-like)"/>
    <property type="match status" value="1"/>
</dbReference>
<dbReference type="GO" id="GO:0004692">
    <property type="term" value="F:cGMP-dependent protein kinase activity"/>
    <property type="evidence" value="ECO:0007669"/>
    <property type="project" value="UniProtKB-EC"/>
</dbReference>
<sequence length="416" mass="47011">MPLPNHNSESNKSNTSVLNKTGTGKTPASNRAPGVYHIAHVAPSGNRMGNGASSTHIVIDGEQIDVVKLKHLVPELRKEIRNRDSKIQRYEGELVEKCKQLEEKDVEIYKLRAEVDKLQSVLQIKVHKDAGKPDILATIQEDATMAGQETRTKKQGVSGESSNANQNSEILELKHHEKDFRTSGGSGSDVTLSPVRDKMQNEFSYITLDQLEIVATLGMGGFGRVELVQLTADRSNTFALKCLKKKHIVDTRQQEHIYSEKKIMSEARSLFIARLYKTFKDVKYVYMLMEVCLGGELWTDIRTDGFLKLNTGGCFDEITARFCISCVIEAFRYLHDRGIIYRDLKPENLLLDNHGYVKLVDFGFAKKIGQGRKTWTFCGTPEYVAPEIILNRGHDRAADYWSLGILMFELLTGRYY</sequence>
<dbReference type="InterPro" id="IPR035014">
    <property type="entry name" value="STKc_cGK"/>
</dbReference>
<dbReference type="Gene3D" id="3.30.200.20">
    <property type="entry name" value="Phosphorylase Kinase, domain 1"/>
    <property type="match status" value="1"/>
</dbReference>
<dbReference type="Gene3D" id="1.10.510.10">
    <property type="entry name" value="Transferase(Phosphotransferase) domain 1"/>
    <property type="match status" value="1"/>
</dbReference>
<feature type="compositionally biased region" description="Polar residues" evidence="8">
    <location>
        <begin position="1"/>
        <end position="29"/>
    </location>
</feature>
<keyword evidence="11" id="KW-1185">Reference proteome</keyword>
<feature type="region of interest" description="Disordered" evidence="8">
    <location>
        <begin position="143"/>
        <end position="165"/>
    </location>
</feature>
<keyword evidence="1 7" id="KW-0723">Serine/threonine-protein kinase</keyword>
<dbReference type="CDD" id="cd12083">
    <property type="entry name" value="DD_cGKI"/>
    <property type="match status" value="1"/>
</dbReference>
<comment type="caution">
    <text evidence="10">The sequence shown here is derived from an EMBL/GenBank/DDBJ whole genome shotgun (WGS) entry which is preliminary data.</text>
</comment>
<comment type="similarity">
    <text evidence="7">Belongs to the protein kinase superfamily.</text>
</comment>
<evidence type="ECO:0000256" key="8">
    <source>
        <dbReference type="SAM" id="MobiDB-lite"/>
    </source>
</evidence>
<dbReference type="EMBL" id="CAJPWZ010000148">
    <property type="protein sequence ID" value="CAG2186889.1"/>
    <property type="molecule type" value="Genomic_DNA"/>
</dbReference>
<evidence type="ECO:0000256" key="6">
    <source>
        <dbReference type="PROSITE-ProRule" id="PRU10141"/>
    </source>
</evidence>
<dbReference type="Proteomes" id="UP000683360">
    <property type="component" value="Unassembled WGS sequence"/>
</dbReference>
<evidence type="ECO:0000256" key="4">
    <source>
        <dbReference type="ARBA" id="ARBA00022777"/>
    </source>
</evidence>
<dbReference type="PROSITE" id="PS50011">
    <property type="entry name" value="PROTEIN_KINASE_DOM"/>
    <property type="match status" value="1"/>
</dbReference>
<gene>
    <name evidence="10" type="ORF">MEDL_2395</name>
</gene>
<keyword evidence="3 6" id="KW-0547">Nucleotide-binding</keyword>
<evidence type="ECO:0000256" key="3">
    <source>
        <dbReference type="ARBA" id="ARBA00022741"/>
    </source>
</evidence>
<dbReference type="GO" id="GO:0005524">
    <property type="term" value="F:ATP binding"/>
    <property type="evidence" value="ECO:0007669"/>
    <property type="project" value="UniProtKB-UniRule"/>
</dbReference>
<evidence type="ECO:0000256" key="2">
    <source>
        <dbReference type="ARBA" id="ARBA00022679"/>
    </source>
</evidence>
<dbReference type="AlphaFoldDB" id="A0A8S3PT32"/>
<dbReference type="InterPro" id="IPR017441">
    <property type="entry name" value="Protein_kinase_ATP_BS"/>
</dbReference>
<name>A0A8S3PT32_MYTED</name>
<dbReference type="InterPro" id="IPR011009">
    <property type="entry name" value="Kinase-like_dom_sf"/>
</dbReference>
<feature type="domain" description="Protein kinase" evidence="9">
    <location>
        <begin position="211"/>
        <end position="416"/>
    </location>
</feature>
<organism evidence="10 11">
    <name type="scientific">Mytilus edulis</name>
    <name type="common">Blue mussel</name>
    <dbReference type="NCBI Taxonomy" id="6550"/>
    <lineage>
        <taxon>Eukaryota</taxon>
        <taxon>Metazoa</taxon>
        <taxon>Spiralia</taxon>
        <taxon>Lophotrochozoa</taxon>
        <taxon>Mollusca</taxon>
        <taxon>Bivalvia</taxon>
        <taxon>Autobranchia</taxon>
        <taxon>Pteriomorphia</taxon>
        <taxon>Mytilida</taxon>
        <taxon>Mytiloidea</taxon>
        <taxon>Mytilidae</taxon>
        <taxon>Mytilinae</taxon>
        <taxon>Mytilus</taxon>
    </lineage>
</organism>
<dbReference type="InterPro" id="IPR008271">
    <property type="entry name" value="Ser/Thr_kinase_AS"/>
</dbReference>
<keyword evidence="4" id="KW-0418">Kinase</keyword>
<accession>A0A8S3PT32</accession>
<evidence type="ECO:0000313" key="11">
    <source>
        <dbReference type="Proteomes" id="UP000683360"/>
    </source>
</evidence>
<proteinExistence type="inferred from homology"/>
<dbReference type="SMART" id="SM00220">
    <property type="entry name" value="S_TKc"/>
    <property type="match status" value="1"/>
</dbReference>
<dbReference type="PROSITE" id="PS00108">
    <property type="entry name" value="PROTEIN_KINASE_ST"/>
    <property type="match status" value="1"/>
</dbReference>
<dbReference type="EC" id="2.7.11.12" evidence="10"/>
<evidence type="ECO:0000256" key="1">
    <source>
        <dbReference type="ARBA" id="ARBA00022527"/>
    </source>
</evidence>
<feature type="binding site" evidence="6">
    <location>
        <position position="241"/>
    </location>
    <ligand>
        <name>ATP</name>
        <dbReference type="ChEBI" id="CHEBI:30616"/>
    </ligand>
</feature>
<keyword evidence="2 10" id="KW-0808">Transferase</keyword>